<evidence type="ECO:0000256" key="8">
    <source>
        <dbReference type="ARBA" id="ARBA00023065"/>
    </source>
</evidence>
<dbReference type="PANTHER" id="PTHR42985">
    <property type="entry name" value="SODIUM-COUPLED MONOCARBOXYLATE TRANSPORTER"/>
    <property type="match status" value="1"/>
</dbReference>
<feature type="transmembrane region" description="Helical" evidence="12">
    <location>
        <begin position="92"/>
        <end position="114"/>
    </location>
</feature>
<dbReference type="InterPro" id="IPR001734">
    <property type="entry name" value="Na/solute_symporter"/>
</dbReference>
<evidence type="ECO:0000256" key="4">
    <source>
        <dbReference type="ARBA" id="ARBA00022475"/>
    </source>
</evidence>
<protein>
    <submittedName>
        <fullName evidence="13">Sodium-coupled monocarboxylate transporter 2</fullName>
    </submittedName>
</protein>
<reference evidence="13" key="1">
    <citation type="submission" date="2020-08" db="EMBL/GenBank/DDBJ databases">
        <title>Multicomponent nature underlies the extraordinary mechanical properties of spider dragline silk.</title>
        <authorList>
            <person name="Kono N."/>
            <person name="Nakamura H."/>
            <person name="Mori M."/>
            <person name="Yoshida Y."/>
            <person name="Ohtoshi R."/>
            <person name="Malay A.D."/>
            <person name="Moran D.A.P."/>
            <person name="Tomita M."/>
            <person name="Numata K."/>
            <person name="Arakawa K."/>
        </authorList>
    </citation>
    <scope>NUCLEOTIDE SEQUENCE</scope>
</reference>
<dbReference type="PANTHER" id="PTHR42985:SF40">
    <property type="entry name" value="LD47995P-RELATED"/>
    <property type="match status" value="1"/>
</dbReference>
<evidence type="ECO:0000256" key="5">
    <source>
        <dbReference type="ARBA" id="ARBA00022692"/>
    </source>
</evidence>
<evidence type="ECO:0000313" key="13">
    <source>
        <dbReference type="EMBL" id="GFY61788.1"/>
    </source>
</evidence>
<comment type="caution">
    <text evidence="13">The sequence shown here is derived from an EMBL/GenBank/DDBJ whole genome shotgun (WGS) entry which is preliminary data.</text>
</comment>
<dbReference type="Gene3D" id="1.20.1730.10">
    <property type="entry name" value="Sodium/glucose cotransporter"/>
    <property type="match status" value="1"/>
</dbReference>
<evidence type="ECO:0000256" key="10">
    <source>
        <dbReference type="ARBA" id="ARBA00023201"/>
    </source>
</evidence>
<evidence type="ECO:0000256" key="2">
    <source>
        <dbReference type="ARBA" id="ARBA00006434"/>
    </source>
</evidence>
<keyword evidence="7" id="KW-0915">Sodium</keyword>
<name>A0A8X7CA74_9ARAC</name>
<evidence type="ECO:0000256" key="1">
    <source>
        <dbReference type="ARBA" id="ARBA00004651"/>
    </source>
</evidence>
<keyword evidence="6 12" id="KW-1133">Transmembrane helix</keyword>
<evidence type="ECO:0000256" key="9">
    <source>
        <dbReference type="ARBA" id="ARBA00023136"/>
    </source>
</evidence>
<dbReference type="InterPro" id="IPR038377">
    <property type="entry name" value="Na/Glc_symporter_sf"/>
</dbReference>
<comment type="similarity">
    <text evidence="2 11">Belongs to the sodium:solute symporter (SSF) (TC 2.A.21) family.</text>
</comment>
<keyword evidence="10" id="KW-0739">Sodium transport</keyword>
<keyword evidence="3" id="KW-0813">Transport</keyword>
<accession>A0A8X7CA74</accession>
<evidence type="ECO:0000256" key="11">
    <source>
        <dbReference type="RuleBase" id="RU362091"/>
    </source>
</evidence>
<dbReference type="EMBL" id="BMAV01013807">
    <property type="protein sequence ID" value="GFY61788.1"/>
    <property type="molecule type" value="Genomic_DNA"/>
</dbReference>
<gene>
    <name evidence="13" type="primary">SLC5A12</name>
    <name evidence="13" type="ORF">TNIN_158691</name>
</gene>
<dbReference type="Pfam" id="PF00474">
    <property type="entry name" value="SSF"/>
    <property type="match status" value="1"/>
</dbReference>
<keyword evidence="9 12" id="KW-0472">Membrane</keyword>
<dbReference type="PROSITE" id="PS50283">
    <property type="entry name" value="NA_SOLUT_SYMP_3"/>
    <property type="match status" value="1"/>
</dbReference>
<keyword evidence="8" id="KW-0406">Ion transport</keyword>
<proteinExistence type="inferred from homology"/>
<comment type="subcellular location">
    <subcellularLocation>
        <location evidence="1">Cell membrane</location>
        <topology evidence="1">Multi-pass membrane protein</topology>
    </subcellularLocation>
</comment>
<feature type="transmembrane region" description="Helical" evidence="12">
    <location>
        <begin position="21"/>
        <end position="40"/>
    </location>
</feature>
<dbReference type="GO" id="GO:0006814">
    <property type="term" value="P:sodium ion transport"/>
    <property type="evidence" value="ECO:0007669"/>
    <property type="project" value="UniProtKB-KW"/>
</dbReference>
<evidence type="ECO:0000256" key="7">
    <source>
        <dbReference type="ARBA" id="ARBA00023053"/>
    </source>
</evidence>
<sequence length="137" mass="14975">MNQSTIEDAFHQDISLSIVDYIVIGSMFSISSAIGLYFYFSGGKQKTTQEFLMAGQNMSIFPVALSLMASGKSAITYLGVPADMYVYGTHFAFVNIGTAVGALVAGYLFVPVFFSTKSSTTYEVRCLTFFLLLSFLE</sequence>
<dbReference type="AlphaFoldDB" id="A0A8X7CA74"/>
<feature type="transmembrane region" description="Helical" evidence="12">
    <location>
        <begin position="60"/>
        <end position="80"/>
    </location>
</feature>
<evidence type="ECO:0000256" key="12">
    <source>
        <dbReference type="SAM" id="Phobius"/>
    </source>
</evidence>
<keyword evidence="5 12" id="KW-0812">Transmembrane</keyword>
<evidence type="ECO:0000313" key="14">
    <source>
        <dbReference type="Proteomes" id="UP000886998"/>
    </source>
</evidence>
<keyword evidence="14" id="KW-1185">Reference proteome</keyword>
<dbReference type="OrthoDB" id="6419073at2759"/>
<dbReference type="Proteomes" id="UP000886998">
    <property type="component" value="Unassembled WGS sequence"/>
</dbReference>
<evidence type="ECO:0000256" key="6">
    <source>
        <dbReference type="ARBA" id="ARBA00022989"/>
    </source>
</evidence>
<dbReference type="GO" id="GO:0005886">
    <property type="term" value="C:plasma membrane"/>
    <property type="evidence" value="ECO:0007669"/>
    <property type="project" value="UniProtKB-SubCell"/>
</dbReference>
<dbReference type="GO" id="GO:0015293">
    <property type="term" value="F:symporter activity"/>
    <property type="evidence" value="ECO:0007669"/>
    <property type="project" value="TreeGrafter"/>
</dbReference>
<keyword evidence="4" id="KW-1003">Cell membrane</keyword>
<dbReference type="InterPro" id="IPR051163">
    <property type="entry name" value="Sodium:Solute_Symporter_SSF"/>
</dbReference>
<evidence type="ECO:0000256" key="3">
    <source>
        <dbReference type="ARBA" id="ARBA00022448"/>
    </source>
</evidence>
<organism evidence="13 14">
    <name type="scientific">Trichonephila inaurata madagascariensis</name>
    <dbReference type="NCBI Taxonomy" id="2747483"/>
    <lineage>
        <taxon>Eukaryota</taxon>
        <taxon>Metazoa</taxon>
        <taxon>Ecdysozoa</taxon>
        <taxon>Arthropoda</taxon>
        <taxon>Chelicerata</taxon>
        <taxon>Arachnida</taxon>
        <taxon>Araneae</taxon>
        <taxon>Araneomorphae</taxon>
        <taxon>Entelegynae</taxon>
        <taxon>Araneoidea</taxon>
        <taxon>Nephilidae</taxon>
        <taxon>Trichonephila</taxon>
        <taxon>Trichonephila inaurata</taxon>
    </lineage>
</organism>